<dbReference type="EMBL" id="RCMI01000497">
    <property type="protein sequence ID" value="KAG2907927.1"/>
    <property type="molecule type" value="Genomic_DNA"/>
</dbReference>
<evidence type="ECO:0000256" key="1">
    <source>
        <dbReference type="SAM" id="MobiDB-lite"/>
    </source>
</evidence>
<proteinExistence type="predicted"/>
<comment type="caution">
    <text evidence="2">The sequence shown here is derived from an EMBL/GenBank/DDBJ whole genome shotgun (WGS) entry which is preliminary data.</text>
</comment>
<evidence type="ECO:0000313" key="4">
    <source>
        <dbReference type="Proteomes" id="UP000774804"/>
    </source>
</evidence>
<name>A0A8T1BRY7_9STRA</name>
<dbReference type="Proteomes" id="UP000736787">
    <property type="component" value="Unassembled WGS sequence"/>
</dbReference>
<dbReference type="EMBL" id="RCMK01000580">
    <property type="protein sequence ID" value="KAG2920857.1"/>
    <property type="molecule type" value="Genomic_DNA"/>
</dbReference>
<reference evidence="2" key="1">
    <citation type="submission" date="2018-10" db="EMBL/GenBank/DDBJ databases">
        <title>Effector identification in a new, highly contiguous assembly of the strawberry crown rot pathogen Phytophthora cactorum.</title>
        <authorList>
            <person name="Armitage A.D."/>
            <person name="Nellist C.F."/>
            <person name="Bates H."/>
            <person name="Vickerstaff R.J."/>
            <person name="Harrison R.J."/>
        </authorList>
    </citation>
    <scope>NUCLEOTIDE SEQUENCE</scope>
    <source>
        <strain evidence="2">4032</strain>
        <strain evidence="3">4040</strain>
    </source>
</reference>
<sequence length="64" mass="7335">MLGTIPNLALTGLNLEVNEYWQLEKSKMVFGEVVSDENEERELERREQERAEQEGKTTLSVPAV</sequence>
<feature type="region of interest" description="Disordered" evidence="1">
    <location>
        <begin position="34"/>
        <end position="64"/>
    </location>
</feature>
<dbReference type="Proteomes" id="UP000774804">
    <property type="component" value="Unassembled WGS sequence"/>
</dbReference>
<protein>
    <submittedName>
        <fullName evidence="2">Uncharacterized protein</fullName>
    </submittedName>
</protein>
<organism evidence="2 4">
    <name type="scientific">Phytophthora cactorum</name>
    <dbReference type="NCBI Taxonomy" id="29920"/>
    <lineage>
        <taxon>Eukaryota</taxon>
        <taxon>Sar</taxon>
        <taxon>Stramenopiles</taxon>
        <taxon>Oomycota</taxon>
        <taxon>Peronosporomycetes</taxon>
        <taxon>Peronosporales</taxon>
        <taxon>Peronosporaceae</taxon>
        <taxon>Phytophthora</taxon>
    </lineage>
</organism>
<feature type="compositionally biased region" description="Basic and acidic residues" evidence="1">
    <location>
        <begin position="42"/>
        <end position="55"/>
    </location>
</feature>
<evidence type="ECO:0000313" key="3">
    <source>
        <dbReference type="EMBL" id="KAG2920857.1"/>
    </source>
</evidence>
<dbReference type="AlphaFoldDB" id="A0A8T1BRY7"/>
<gene>
    <name evidence="2" type="ORF">PC115_g13726</name>
    <name evidence="3" type="ORF">PC117_g16410</name>
</gene>
<evidence type="ECO:0000313" key="2">
    <source>
        <dbReference type="EMBL" id="KAG2907927.1"/>
    </source>
</evidence>
<accession>A0A8T1BRY7</accession>